<reference evidence="19 20" key="1">
    <citation type="submission" date="2017-09" db="EMBL/GenBank/DDBJ databases">
        <title>Depth-based differentiation of microbial function through sediment-hosted aquifers and enrichment of novel symbionts in the deep terrestrial subsurface.</title>
        <authorList>
            <person name="Probst A.J."/>
            <person name="Ladd B."/>
            <person name="Jarett J.K."/>
            <person name="Geller-Mcgrath D.E."/>
            <person name="Sieber C.M."/>
            <person name="Emerson J.B."/>
            <person name="Anantharaman K."/>
            <person name="Thomas B.C."/>
            <person name="Malmstrom R."/>
            <person name="Stieglmeier M."/>
            <person name="Klingl A."/>
            <person name="Woyke T."/>
            <person name="Ryan C.M."/>
            <person name="Banfield J.F."/>
        </authorList>
    </citation>
    <scope>NUCLEOTIDE SEQUENCE [LARGE SCALE GENOMIC DNA]</scope>
    <source>
        <strain evidence="19">CG10_big_fil_rev_8_21_14_0_10_36_16</strain>
    </source>
</reference>
<evidence type="ECO:0000256" key="3">
    <source>
        <dbReference type="ARBA" id="ARBA00004742"/>
    </source>
</evidence>
<evidence type="ECO:0000259" key="16">
    <source>
        <dbReference type="Pfam" id="PF00391"/>
    </source>
</evidence>
<dbReference type="NCBIfam" id="NF005057">
    <property type="entry name" value="PRK06464.1"/>
    <property type="match status" value="1"/>
</dbReference>
<comment type="catalytic activity">
    <reaction evidence="14 15">
        <text>pyruvate + ATP + H2O = phosphoenolpyruvate + AMP + phosphate + 2 H(+)</text>
        <dbReference type="Rhea" id="RHEA:11364"/>
        <dbReference type="ChEBI" id="CHEBI:15361"/>
        <dbReference type="ChEBI" id="CHEBI:15377"/>
        <dbReference type="ChEBI" id="CHEBI:15378"/>
        <dbReference type="ChEBI" id="CHEBI:30616"/>
        <dbReference type="ChEBI" id="CHEBI:43474"/>
        <dbReference type="ChEBI" id="CHEBI:58702"/>
        <dbReference type="ChEBI" id="CHEBI:456215"/>
        <dbReference type="EC" id="2.7.9.2"/>
    </reaction>
</comment>
<keyword evidence="12 15" id="KW-0460">Magnesium</keyword>
<feature type="domain" description="PEP-utilising enzyme C-terminal" evidence="18">
    <location>
        <begin position="483"/>
        <end position="798"/>
    </location>
</feature>
<evidence type="ECO:0000256" key="2">
    <source>
        <dbReference type="ARBA" id="ARBA00002988"/>
    </source>
</evidence>
<evidence type="ECO:0000256" key="13">
    <source>
        <dbReference type="ARBA" id="ARBA00033470"/>
    </source>
</evidence>
<evidence type="ECO:0000256" key="5">
    <source>
        <dbReference type="ARBA" id="ARBA00011996"/>
    </source>
</evidence>
<comment type="cofactor">
    <cofactor evidence="1 15">
        <name>Mg(2+)</name>
        <dbReference type="ChEBI" id="CHEBI:18420"/>
    </cofactor>
</comment>
<keyword evidence="19" id="KW-0670">Pyruvate</keyword>
<keyword evidence="10 15" id="KW-0418">Kinase</keyword>
<evidence type="ECO:0000313" key="20">
    <source>
        <dbReference type="Proteomes" id="UP000228496"/>
    </source>
</evidence>
<evidence type="ECO:0000256" key="14">
    <source>
        <dbReference type="ARBA" id="ARBA00047700"/>
    </source>
</evidence>
<feature type="domain" description="PEP-utilising enzyme mobile" evidence="16">
    <location>
        <begin position="389"/>
        <end position="460"/>
    </location>
</feature>
<dbReference type="FunFam" id="3.30.1490.20:FF:000010">
    <property type="entry name" value="Phosphoenolpyruvate synthase"/>
    <property type="match status" value="1"/>
</dbReference>
<feature type="domain" description="Pyruvate phosphate dikinase AMP/ATP-binding" evidence="17">
    <location>
        <begin position="20"/>
        <end position="353"/>
    </location>
</feature>
<evidence type="ECO:0000256" key="12">
    <source>
        <dbReference type="ARBA" id="ARBA00022842"/>
    </source>
</evidence>
<dbReference type="EMBL" id="PCXQ01000005">
    <property type="protein sequence ID" value="PJE50724.1"/>
    <property type="molecule type" value="Genomic_DNA"/>
</dbReference>
<dbReference type="Pfam" id="PF01326">
    <property type="entry name" value="PPDK_N"/>
    <property type="match status" value="1"/>
</dbReference>
<organism evidence="19 20">
    <name type="scientific">Candidatus Yanofskybacteria bacterium CG10_big_fil_rev_8_21_14_0_10_36_16</name>
    <dbReference type="NCBI Taxonomy" id="1975096"/>
    <lineage>
        <taxon>Bacteria</taxon>
        <taxon>Candidatus Yanofskyibacteriota</taxon>
    </lineage>
</organism>
<keyword evidence="9 15" id="KW-0547">Nucleotide-binding</keyword>
<dbReference type="InterPro" id="IPR015813">
    <property type="entry name" value="Pyrv/PenolPyrv_kinase-like_dom"/>
</dbReference>
<evidence type="ECO:0000256" key="10">
    <source>
        <dbReference type="ARBA" id="ARBA00022777"/>
    </source>
</evidence>
<protein>
    <recommendedName>
        <fullName evidence="6 15">Phosphoenolpyruvate synthase</fullName>
        <shortName evidence="15">PEP synthase</shortName>
        <ecNumber evidence="5 15">2.7.9.2</ecNumber>
    </recommendedName>
    <alternativeName>
        <fullName evidence="13 15">Pyruvate, water dikinase</fullName>
    </alternativeName>
</protein>
<gene>
    <name evidence="19" type="ORF">COV29_03240</name>
</gene>
<evidence type="ECO:0000313" key="19">
    <source>
        <dbReference type="EMBL" id="PJE50724.1"/>
    </source>
</evidence>
<evidence type="ECO:0000256" key="4">
    <source>
        <dbReference type="ARBA" id="ARBA00007837"/>
    </source>
</evidence>
<evidence type="ECO:0000256" key="6">
    <source>
        <dbReference type="ARBA" id="ARBA00021623"/>
    </source>
</evidence>
<name>A0A2J0Q6Z6_9BACT</name>
<dbReference type="GO" id="GO:0046872">
    <property type="term" value="F:metal ion binding"/>
    <property type="evidence" value="ECO:0007669"/>
    <property type="project" value="UniProtKB-KW"/>
</dbReference>
<dbReference type="Pfam" id="PF02896">
    <property type="entry name" value="PEP-utilizers_C"/>
    <property type="match status" value="1"/>
</dbReference>
<dbReference type="PIRSF" id="PIRSF000854">
    <property type="entry name" value="PEP_synthase"/>
    <property type="match status" value="1"/>
</dbReference>
<keyword evidence="7 15" id="KW-0808">Transferase</keyword>
<comment type="similarity">
    <text evidence="4 15">Belongs to the PEP-utilizing enzyme family.</text>
</comment>
<dbReference type="InterPro" id="IPR013815">
    <property type="entry name" value="ATP_grasp_subdomain_1"/>
</dbReference>
<dbReference type="GO" id="GO:0008986">
    <property type="term" value="F:pyruvate, water dikinase activity"/>
    <property type="evidence" value="ECO:0007669"/>
    <property type="project" value="UniProtKB-EC"/>
</dbReference>
<dbReference type="Gene3D" id="3.30.1490.20">
    <property type="entry name" value="ATP-grasp fold, A domain"/>
    <property type="match status" value="1"/>
</dbReference>
<dbReference type="Gene3D" id="3.30.470.20">
    <property type="entry name" value="ATP-grasp fold, B domain"/>
    <property type="match status" value="1"/>
</dbReference>
<dbReference type="PANTHER" id="PTHR43030:SF1">
    <property type="entry name" value="PHOSPHOENOLPYRUVATE SYNTHASE"/>
    <property type="match status" value="1"/>
</dbReference>
<evidence type="ECO:0000256" key="15">
    <source>
        <dbReference type="PIRNR" id="PIRNR000854"/>
    </source>
</evidence>
<dbReference type="InterPro" id="IPR002192">
    <property type="entry name" value="PPDK_AMP/ATP-bd"/>
</dbReference>
<dbReference type="InterPro" id="IPR036637">
    <property type="entry name" value="Phosphohistidine_dom_sf"/>
</dbReference>
<dbReference type="InterPro" id="IPR018274">
    <property type="entry name" value="PEP_util_AS"/>
</dbReference>
<sequence length="801" mass="89045">MDKKEKFILWFNEVNIDDVSLVGGKNAALGEMISGLIPLGIRVPGGFAVTSYSYNYFLEKAGLKDKIKEALNGLDTSNVEDLAKRGENVRNLILESEMPEDLKEEISKAYKKMGEEYGENPDVAVRSSATAEDLPGASFAGQQETYLNIVGEDALLESVKKAIASLFTNRAISYREDKGFSHFDVALSVGVQKMVRSDLASSGVAFSIDTETGFDKVVIINGSYGLGEMIVQGKVTPDEFIVFKPMLKDNLRPIISRNLGDKDIKMVYSEKEATKIEDVSEDEKTKYCLSDDEVLQLAGWVAQIEKYFSEKHGKYQPMDVEWAKDGNTGELFIVQARPETVHSTADKNVYKEYHLNKKGNELVRGTAVGSKIATGKVRVIKDVKDISEFQKDEILVTEITDPDWEPIMKIASAIVTDKGGRTSHAAIVSRELGIPAVVGSGTATQTLKTGQEITVDCSSGKNGIIYEGILEFETEEHQLDKIPETKTKIMVNIGAPDEAFRYHVLPAKGVGLGRLEFIIASHIKVHPNALINYDKIKEEGSNVEIVKKIDELTKGYENKKEYYINELAEGIAKIGAAFWPNPVIIRFSDFKTNEYRTLLGGELYEPEEENPMLGWRGASRYYHPDFKDAFGLECQALKKVRDEMGLKNVVPMVPFCRTIEEGQKVVDIMKEYGLDREKDSELKVYIMCEIPSNIILADQFLEIFDGMSIGSNDLTQLTLGLDRDSSTVNKVANENNEAVKILVDQIIQKVKSKGKYIGICGQAPSDFPDFAEFLVEKGIESMSLTPDTVIKTLMAIAEKEK</sequence>
<dbReference type="NCBIfam" id="TIGR01418">
    <property type="entry name" value="PEP_synth"/>
    <property type="match status" value="1"/>
</dbReference>
<proteinExistence type="inferred from homology"/>
<dbReference type="InterPro" id="IPR008279">
    <property type="entry name" value="PEP-util_enz_mobile_dom"/>
</dbReference>
<dbReference type="InterPro" id="IPR000121">
    <property type="entry name" value="PEP_util_C"/>
</dbReference>
<evidence type="ECO:0000259" key="17">
    <source>
        <dbReference type="Pfam" id="PF01326"/>
    </source>
</evidence>
<dbReference type="Gene3D" id="3.20.20.60">
    <property type="entry name" value="Phosphoenolpyruvate-binding domains"/>
    <property type="match status" value="1"/>
</dbReference>
<dbReference type="FunFam" id="3.30.470.20:FF:000017">
    <property type="entry name" value="Phosphoenolpyruvate synthase"/>
    <property type="match status" value="1"/>
</dbReference>
<evidence type="ECO:0000256" key="1">
    <source>
        <dbReference type="ARBA" id="ARBA00001946"/>
    </source>
</evidence>
<evidence type="ECO:0000256" key="8">
    <source>
        <dbReference type="ARBA" id="ARBA00022723"/>
    </source>
</evidence>
<dbReference type="SUPFAM" id="SSF56059">
    <property type="entry name" value="Glutathione synthetase ATP-binding domain-like"/>
    <property type="match status" value="1"/>
</dbReference>
<dbReference type="AlphaFoldDB" id="A0A2J0Q6Z6"/>
<dbReference type="PROSITE" id="PS00742">
    <property type="entry name" value="PEP_ENZYMES_2"/>
    <property type="match status" value="1"/>
</dbReference>
<comment type="pathway">
    <text evidence="3 15">Carbohydrate biosynthesis; gluconeogenesis.</text>
</comment>
<dbReference type="GO" id="GO:0005524">
    <property type="term" value="F:ATP binding"/>
    <property type="evidence" value="ECO:0007669"/>
    <property type="project" value="UniProtKB-KW"/>
</dbReference>
<comment type="function">
    <text evidence="2 15">Catalyzes the phosphorylation of pyruvate to phosphoenolpyruvate.</text>
</comment>
<dbReference type="EC" id="2.7.9.2" evidence="5 15"/>
<dbReference type="InterPro" id="IPR040442">
    <property type="entry name" value="Pyrv_kinase-like_dom_sf"/>
</dbReference>
<dbReference type="UniPathway" id="UPA00138"/>
<comment type="caution">
    <text evidence="19">The sequence shown here is derived from an EMBL/GenBank/DDBJ whole genome shotgun (WGS) entry which is preliminary data.</text>
</comment>
<dbReference type="SUPFAM" id="SSF51621">
    <property type="entry name" value="Phosphoenolpyruvate/pyruvate domain"/>
    <property type="match status" value="1"/>
</dbReference>
<keyword evidence="8 15" id="KW-0479">Metal-binding</keyword>
<dbReference type="Proteomes" id="UP000228496">
    <property type="component" value="Unassembled WGS sequence"/>
</dbReference>
<dbReference type="SUPFAM" id="SSF52009">
    <property type="entry name" value="Phosphohistidine domain"/>
    <property type="match status" value="1"/>
</dbReference>
<dbReference type="Gene3D" id="3.50.30.10">
    <property type="entry name" value="Phosphohistidine domain"/>
    <property type="match status" value="1"/>
</dbReference>
<dbReference type="PROSITE" id="PS00370">
    <property type="entry name" value="PEP_ENZYMES_PHOS_SITE"/>
    <property type="match status" value="1"/>
</dbReference>
<dbReference type="InterPro" id="IPR023151">
    <property type="entry name" value="PEP_util_CS"/>
</dbReference>
<evidence type="ECO:0000256" key="7">
    <source>
        <dbReference type="ARBA" id="ARBA00022679"/>
    </source>
</evidence>
<dbReference type="PANTHER" id="PTHR43030">
    <property type="entry name" value="PHOSPHOENOLPYRUVATE SYNTHASE"/>
    <property type="match status" value="1"/>
</dbReference>
<evidence type="ECO:0000256" key="9">
    <source>
        <dbReference type="ARBA" id="ARBA00022741"/>
    </source>
</evidence>
<dbReference type="Pfam" id="PF00391">
    <property type="entry name" value="PEP-utilizers"/>
    <property type="match status" value="1"/>
</dbReference>
<dbReference type="GO" id="GO:0006094">
    <property type="term" value="P:gluconeogenesis"/>
    <property type="evidence" value="ECO:0007669"/>
    <property type="project" value="UniProtKB-UniPathway"/>
</dbReference>
<evidence type="ECO:0000256" key="11">
    <source>
        <dbReference type="ARBA" id="ARBA00022840"/>
    </source>
</evidence>
<dbReference type="InterPro" id="IPR006319">
    <property type="entry name" value="PEP_synth"/>
</dbReference>
<keyword evidence="11 15" id="KW-0067">ATP-binding</keyword>
<accession>A0A2J0Q6Z6</accession>
<evidence type="ECO:0000259" key="18">
    <source>
        <dbReference type="Pfam" id="PF02896"/>
    </source>
</evidence>